<protein>
    <submittedName>
        <fullName evidence="2">Uncharacterized protein</fullName>
    </submittedName>
</protein>
<evidence type="ECO:0000313" key="2">
    <source>
        <dbReference type="EMBL" id="GAL87501.1"/>
    </source>
</evidence>
<keyword evidence="3" id="KW-1185">Reference proteome</keyword>
<keyword evidence="1" id="KW-1133">Transmembrane helix</keyword>
<keyword evidence="1" id="KW-0812">Transmembrane</keyword>
<dbReference type="STRING" id="153721.MYP_4731"/>
<evidence type="ECO:0000256" key="1">
    <source>
        <dbReference type="SAM" id="Phobius"/>
    </source>
</evidence>
<keyword evidence="1" id="KW-0472">Membrane</keyword>
<organism evidence="2 3">
    <name type="scientific">Sporocytophaga myxococcoides</name>
    <dbReference type="NCBI Taxonomy" id="153721"/>
    <lineage>
        <taxon>Bacteria</taxon>
        <taxon>Pseudomonadati</taxon>
        <taxon>Bacteroidota</taxon>
        <taxon>Cytophagia</taxon>
        <taxon>Cytophagales</taxon>
        <taxon>Cytophagaceae</taxon>
        <taxon>Sporocytophaga</taxon>
    </lineage>
</organism>
<comment type="caution">
    <text evidence="2">The sequence shown here is derived from an EMBL/GenBank/DDBJ whole genome shotgun (WGS) entry which is preliminary data.</text>
</comment>
<proteinExistence type="predicted"/>
<feature type="transmembrane region" description="Helical" evidence="1">
    <location>
        <begin position="39"/>
        <end position="57"/>
    </location>
</feature>
<gene>
    <name evidence="2" type="ORF">MYP_4731</name>
</gene>
<dbReference type="RefSeq" id="WP_197060171.1">
    <property type="nucleotide sequence ID" value="NZ_BBLT01000013.1"/>
</dbReference>
<dbReference type="Pfam" id="PF20498">
    <property type="entry name" value="DUF6728"/>
    <property type="match status" value="1"/>
</dbReference>
<dbReference type="EMBL" id="BBLT01000013">
    <property type="protein sequence ID" value="GAL87501.1"/>
    <property type="molecule type" value="Genomic_DNA"/>
</dbReference>
<dbReference type="AlphaFoldDB" id="A0A098LKI1"/>
<accession>A0A098LKI1</accession>
<dbReference type="eggNOG" id="ENOG5033A3T">
    <property type="taxonomic scope" value="Bacteria"/>
</dbReference>
<dbReference type="InterPro" id="IPR046615">
    <property type="entry name" value="DUF6728"/>
</dbReference>
<evidence type="ECO:0000313" key="3">
    <source>
        <dbReference type="Proteomes" id="UP000030185"/>
    </source>
</evidence>
<sequence>MKFKDYFALGSLFGYFFRKKDPNRPKNFNLKAMHAINKLAMLMFLICVIIIIFRALFR</sequence>
<reference evidence="2 3" key="1">
    <citation type="submission" date="2014-09" db="EMBL/GenBank/DDBJ databases">
        <title>Sporocytophaga myxococcoides PG-01 genome sequencing.</title>
        <authorList>
            <person name="Liu L."/>
            <person name="Gao P.J."/>
            <person name="Chen G.J."/>
            <person name="Wang L.S."/>
        </authorList>
    </citation>
    <scope>NUCLEOTIDE SEQUENCE [LARGE SCALE GENOMIC DNA]</scope>
    <source>
        <strain evidence="2 3">PG-01</strain>
    </source>
</reference>
<name>A0A098LKI1_9BACT</name>
<dbReference type="Proteomes" id="UP000030185">
    <property type="component" value="Unassembled WGS sequence"/>
</dbReference>